<name>A0AAV5SBQ4_9BILA</name>
<dbReference type="InterPro" id="IPR023796">
    <property type="entry name" value="Serpin_dom"/>
</dbReference>
<reference evidence="3" key="1">
    <citation type="submission" date="2023-10" db="EMBL/GenBank/DDBJ databases">
        <title>Genome assembly of Pristionchus species.</title>
        <authorList>
            <person name="Yoshida K."/>
            <person name="Sommer R.J."/>
        </authorList>
    </citation>
    <scope>NUCLEOTIDE SEQUENCE</scope>
    <source>
        <strain evidence="3">RS0144</strain>
    </source>
</reference>
<evidence type="ECO:0000256" key="1">
    <source>
        <dbReference type="ARBA" id="ARBA00009500"/>
    </source>
</evidence>
<dbReference type="InterPro" id="IPR036186">
    <property type="entry name" value="Serpin_sf"/>
</dbReference>
<dbReference type="Proteomes" id="UP001432027">
    <property type="component" value="Unassembled WGS sequence"/>
</dbReference>
<dbReference type="Gene3D" id="3.30.497.10">
    <property type="entry name" value="Antithrombin, subunit I, domain 2"/>
    <property type="match status" value="1"/>
</dbReference>
<dbReference type="AlphaFoldDB" id="A0AAV5SBQ4"/>
<dbReference type="PANTHER" id="PTHR11461">
    <property type="entry name" value="SERINE PROTEASE INHIBITOR, SERPIN"/>
    <property type="match status" value="1"/>
</dbReference>
<dbReference type="Pfam" id="PF00079">
    <property type="entry name" value="Serpin"/>
    <property type="match status" value="1"/>
</dbReference>
<comment type="caution">
    <text evidence="3">The sequence shown here is derived from an EMBL/GenBank/DDBJ whole genome shotgun (WGS) entry which is preliminary data.</text>
</comment>
<evidence type="ECO:0000313" key="3">
    <source>
        <dbReference type="EMBL" id="GMS80716.1"/>
    </source>
</evidence>
<dbReference type="InterPro" id="IPR042178">
    <property type="entry name" value="Serpin_sf_1"/>
</dbReference>
<dbReference type="SUPFAM" id="SSF56574">
    <property type="entry name" value="Serpins"/>
    <property type="match status" value="1"/>
</dbReference>
<evidence type="ECO:0000313" key="4">
    <source>
        <dbReference type="Proteomes" id="UP001432027"/>
    </source>
</evidence>
<feature type="domain" description="Serpin" evidence="2">
    <location>
        <begin position="8"/>
        <end position="145"/>
    </location>
</feature>
<dbReference type="GO" id="GO:0005615">
    <property type="term" value="C:extracellular space"/>
    <property type="evidence" value="ECO:0007669"/>
    <property type="project" value="InterPro"/>
</dbReference>
<dbReference type="PANTHER" id="PTHR11461:SF211">
    <property type="entry name" value="GH10112P-RELATED"/>
    <property type="match status" value="1"/>
</dbReference>
<comment type="similarity">
    <text evidence="1">Belongs to the serpin family.</text>
</comment>
<evidence type="ECO:0000259" key="2">
    <source>
        <dbReference type="Pfam" id="PF00079"/>
    </source>
</evidence>
<dbReference type="Gene3D" id="2.30.39.10">
    <property type="entry name" value="Alpha-1-antitrypsin, domain 1"/>
    <property type="match status" value="1"/>
</dbReference>
<dbReference type="InterPro" id="IPR042185">
    <property type="entry name" value="Serpin_sf_2"/>
</dbReference>
<gene>
    <name evidence="3" type="ORF">PENTCL1PPCAC_2891</name>
</gene>
<keyword evidence="4" id="KW-1185">Reference proteome</keyword>
<feature type="non-terminal residue" evidence="3">
    <location>
        <position position="145"/>
    </location>
</feature>
<sequence>LIIQDETCQFFYLMPEESSNLEKWRNELTGEKLVDIVKNAKYQRVDITVPKFKVGSQLDGIEVLKKMGITRIFNSTADLSKISPTRLFVSKIQHNAEIEVNSMGIDMAAGGSASFTTPPPVPHIVIYRPFLFGIIRHDDIIFIGQ</sequence>
<accession>A0AAV5SBQ4</accession>
<organism evidence="3 4">
    <name type="scientific">Pristionchus entomophagus</name>
    <dbReference type="NCBI Taxonomy" id="358040"/>
    <lineage>
        <taxon>Eukaryota</taxon>
        <taxon>Metazoa</taxon>
        <taxon>Ecdysozoa</taxon>
        <taxon>Nematoda</taxon>
        <taxon>Chromadorea</taxon>
        <taxon>Rhabditida</taxon>
        <taxon>Rhabditina</taxon>
        <taxon>Diplogasteromorpha</taxon>
        <taxon>Diplogasteroidea</taxon>
        <taxon>Neodiplogasteridae</taxon>
        <taxon>Pristionchus</taxon>
    </lineage>
</organism>
<dbReference type="InterPro" id="IPR000215">
    <property type="entry name" value="Serpin_fam"/>
</dbReference>
<feature type="non-terminal residue" evidence="3">
    <location>
        <position position="1"/>
    </location>
</feature>
<dbReference type="GO" id="GO:0004867">
    <property type="term" value="F:serine-type endopeptidase inhibitor activity"/>
    <property type="evidence" value="ECO:0007669"/>
    <property type="project" value="InterPro"/>
</dbReference>
<dbReference type="EMBL" id="BTSX01000001">
    <property type="protein sequence ID" value="GMS80716.1"/>
    <property type="molecule type" value="Genomic_DNA"/>
</dbReference>
<proteinExistence type="inferred from homology"/>
<protein>
    <recommendedName>
        <fullName evidence="2">Serpin domain-containing protein</fullName>
    </recommendedName>
</protein>